<dbReference type="EMBL" id="GBXM01015565">
    <property type="protein sequence ID" value="JAH93012.1"/>
    <property type="molecule type" value="Transcribed_RNA"/>
</dbReference>
<accession>A0A0E9WRL3</accession>
<dbReference type="AlphaFoldDB" id="A0A0E9WRL3"/>
<name>A0A0E9WRL3_ANGAN</name>
<sequence>MQIKLALWYWCNQECLHSNCKRSVFSFFLFWPLNRWVCLLCDNTMPPGAK</sequence>
<reference evidence="1" key="1">
    <citation type="submission" date="2014-11" db="EMBL/GenBank/DDBJ databases">
        <authorList>
            <person name="Amaro Gonzalez C."/>
        </authorList>
    </citation>
    <scope>NUCLEOTIDE SEQUENCE</scope>
</reference>
<organism evidence="1">
    <name type="scientific">Anguilla anguilla</name>
    <name type="common">European freshwater eel</name>
    <name type="synonym">Muraena anguilla</name>
    <dbReference type="NCBI Taxonomy" id="7936"/>
    <lineage>
        <taxon>Eukaryota</taxon>
        <taxon>Metazoa</taxon>
        <taxon>Chordata</taxon>
        <taxon>Craniata</taxon>
        <taxon>Vertebrata</taxon>
        <taxon>Euteleostomi</taxon>
        <taxon>Actinopterygii</taxon>
        <taxon>Neopterygii</taxon>
        <taxon>Teleostei</taxon>
        <taxon>Anguilliformes</taxon>
        <taxon>Anguillidae</taxon>
        <taxon>Anguilla</taxon>
    </lineage>
</organism>
<evidence type="ECO:0000313" key="1">
    <source>
        <dbReference type="EMBL" id="JAH93012.1"/>
    </source>
</evidence>
<proteinExistence type="predicted"/>
<reference evidence="1" key="2">
    <citation type="journal article" date="2015" name="Fish Shellfish Immunol.">
        <title>Early steps in the European eel (Anguilla anguilla)-Vibrio vulnificus interaction in the gills: Role of the RtxA13 toxin.</title>
        <authorList>
            <person name="Callol A."/>
            <person name="Pajuelo D."/>
            <person name="Ebbesson L."/>
            <person name="Teles M."/>
            <person name="MacKenzie S."/>
            <person name="Amaro C."/>
        </authorList>
    </citation>
    <scope>NUCLEOTIDE SEQUENCE</scope>
</reference>
<protein>
    <submittedName>
        <fullName evidence="1">Uncharacterized protein</fullName>
    </submittedName>
</protein>